<feature type="compositionally biased region" description="Acidic residues" evidence="4">
    <location>
        <begin position="255"/>
        <end position="281"/>
    </location>
</feature>
<proteinExistence type="predicted"/>
<evidence type="ECO:0000313" key="5">
    <source>
        <dbReference type="EMBL" id="KAK9268131.1"/>
    </source>
</evidence>
<dbReference type="InterPro" id="IPR052435">
    <property type="entry name" value="YY1-Transcr_Regul"/>
</dbReference>
<keyword evidence="6" id="KW-1185">Reference proteome</keyword>
<evidence type="ECO:0000256" key="4">
    <source>
        <dbReference type="SAM" id="MobiDB-lite"/>
    </source>
</evidence>
<keyword evidence="2" id="KW-0804">Transcription</keyword>
<evidence type="ECO:0000256" key="2">
    <source>
        <dbReference type="ARBA" id="ARBA00023163"/>
    </source>
</evidence>
<evidence type="ECO:0000256" key="3">
    <source>
        <dbReference type="ARBA" id="ARBA00023242"/>
    </source>
</evidence>
<dbReference type="EMBL" id="JBBPBK010000016">
    <property type="protein sequence ID" value="KAK9268131.1"/>
    <property type="molecule type" value="Genomic_DNA"/>
</dbReference>
<dbReference type="PANTHER" id="PTHR16088:SF3">
    <property type="entry name" value="GON-4-LIKE PROTEIN"/>
    <property type="match status" value="1"/>
</dbReference>
<dbReference type="GO" id="GO:0005634">
    <property type="term" value="C:nucleus"/>
    <property type="evidence" value="ECO:0007669"/>
    <property type="project" value="TreeGrafter"/>
</dbReference>
<name>A0AAP0NA28_LIQFO</name>
<feature type="compositionally biased region" description="Acidic residues" evidence="4">
    <location>
        <begin position="37"/>
        <end position="48"/>
    </location>
</feature>
<evidence type="ECO:0000256" key="1">
    <source>
        <dbReference type="ARBA" id="ARBA00023015"/>
    </source>
</evidence>
<dbReference type="GO" id="GO:0003712">
    <property type="term" value="F:transcription coregulator activity"/>
    <property type="evidence" value="ECO:0007669"/>
    <property type="project" value="TreeGrafter"/>
</dbReference>
<reference evidence="5 6" key="1">
    <citation type="journal article" date="2024" name="Plant J.">
        <title>Genome sequences and population genomics reveal climatic adaptation and genomic divergence between two closely related sweetgum species.</title>
        <authorList>
            <person name="Xu W.Q."/>
            <person name="Ren C.Q."/>
            <person name="Zhang X.Y."/>
            <person name="Comes H.P."/>
            <person name="Liu X.H."/>
            <person name="Li Y.G."/>
            <person name="Kettle C.J."/>
            <person name="Jalonen R."/>
            <person name="Gaisberger H."/>
            <person name="Ma Y.Z."/>
            <person name="Qiu Y.X."/>
        </authorList>
    </citation>
    <scope>NUCLEOTIDE SEQUENCE [LARGE SCALE GENOMIC DNA]</scope>
    <source>
        <strain evidence="5">Hangzhou</strain>
    </source>
</reference>
<feature type="compositionally biased region" description="Basic and acidic residues" evidence="4">
    <location>
        <begin position="282"/>
        <end position="304"/>
    </location>
</feature>
<keyword evidence="1" id="KW-0805">Transcription regulation</keyword>
<dbReference type="PANTHER" id="PTHR16088">
    <property type="entry name" value="YY1 ASSOCIATED PROTEIN-RELATED"/>
    <property type="match status" value="1"/>
</dbReference>
<dbReference type="AlphaFoldDB" id="A0AAP0NA28"/>
<keyword evidence="3" id="KW-0539">Nucleus</keyword>
<feature type="region of interest" description="Disordered" evidence="4">
    <location>
        <begin position="240"/>
        <end position="318"/>
    </location>
</feature>
<protein>
    <recommendedName>
        <fullName evidence="7">Homeodomain-like superfamily protein</fullName>
    </recommendedName>
</protein>
<organism evidence="5 6">
    <name type="scientific">Liquidambar formosana</name>
    <name type="common">Formosan gum</name>
    <dbReference type="NCBI Taxonomy" id="63359"/>
    <lineage>
        <taxon>Eukaryota</taxon>
        <taxon>Viridiplantae</taxon>
        <taxon>Streptophyta</taxon>
        <taxon>Embryophyta</taxon>
        <taxon>Tracheophyta</taxon>
        <taxon>Spermatophyta</taxon>
        <taxon>Magnoliopsida</taxon>
        <taxon>eudicotyledons</taxon>
        <taxon>Gunneridae</taxon>
        <taxon>Pentapetalae</taxon>
        <taxon>Saxifragales</taxon>
        <taxon>Altingiaceae</taxon>
        <taxon>Liquidambar</taxon>
    </lineage>
</organism>
<sequence length="659" mass="72672">MSSCSNAQSAEVGCLGNRDAVPSIANLAECSQSPMESQEDEGEDEDVDFNPSLKETPSPEASSSLSSEIEGLDADVDSKGNTFSSMGINLSKLIGEVQCSAVGDSEHGEEEIVMQTTVSSGRTCGKELEKNVPGKLKKRKSVLVSQPEIGIIQEKDSVSSSGIDVVNDVVAGELSNTTHSRNPITDFDDEDAICMRTRARYSLASFTLDELETFLQETDDDEDLQNVDDEEEYRKFLAAVLQGGDSDGQTNQETENVDDEDEDNDADFEIEIEEALESDLDENTREKTQKDEYEGAGRRPETRQNRRQKASAKNKKKFLQQANRPLRPLLPIMPNAPIASFHTLDGRCSMPETPPHCLSSSAEDGFVNGFTPHQIGQLYCLIHEHVQLLIQVFSLCVLEPSRQQTASQVEGLISEMLHKHDQILAWRSVPYPGFCFHPPYIHPSVPNELPKFFPAQCIFESSPTPDGQGDCSSSKMPPPYNISPSKGRYEYVSNGQMGSFQTNDGIFWLPSIRGPILSILDVAPLNLAGRYIDDVKIAVQEYRRRHVEATCDTRFERESLFPFPSFSSFSEASGEALRGTIPLAADMVPSSSPSHQPPKKTLAAALVESSKKQSVALVPKEIVKLAQRFFPLFNSALFPHKPPPVAVARRVLFTDAEDE</sequence>
<feature type="compositionally biased region" description="Low complexity" evidence="4">
    <location>
        <begin position="55"/>
        <end position="69"/>
    </location>
</feature>
<feature type="region of interest" description="Disordered" evidence="4">
    <location>
        <begin position="25"/>
        <end position="70"/>
    </location>
</feature>
<evidence type="ECO:0000313" key="6">
    <source>
        <dbReference type="Proteomes" id="UP001415857"/>
    </source>
</evidence>
<dbReference type="Proteomes" id="UP001415857">
    <property type="component" value="Unassembled WGS sequence"/>
</dbReference>
<accession>A0AAP0NA28</accession>
<dbReference type="GO" id="GO:0006355">
    <property type="term" value="P:regulation of DNA-templated transcription"/>
    <property type="evidence" value="ECO:0007669"/>
    <property type="project" value="TreeGrafter"/>
</dbReference>
<feature type="compositionally biased region" description="Basic residues" evidence="4">
    <location>
        <begin position="305"/>
        <end position="318"/>
    </location>
</feature>
<comment type="caution">
    <text evidence="5">The sequence shown here is derived from an EMBL/GenBank/DDBJ whole genome shotgun (WGS) entry which is preliminary data.</text>
</comment>
<gene>
    <name evidence="5" type="ORF">L1049_010571</name>
</gene>
<evidence type="ECO:0008006" key="7">
    <source>
        <dbReference type="Google" id="ProtNLM"/>
    </source>
</evidence>